<dbReference type="Proteomes" id="UP000621560">
    <property type="component" value="Unassembled WGS sequence"/>
</dbReference>
<dbReference type="Gene3D" id="3.40.50.1110">
    <property type="entry name" value="SGNH hydrolase"/>
    <property type="match status" value="1"/>
</dbReference>
<dbReference type="SUPFAM" id="SSF52266">
    <property type="entry name" value="SGNH hydrolase"/>
    <property type="match status" value="1"/>
</dbReference>
<dbReference type="PANTHER" id="PTHR30383">
    <property type="entry name" value="THIOESTERASE 1/PROTEASE 1/LYSOPHOSPHOLIPASE L1"/>
    <property type="match status" value="1"/>
</dbReference>
<evidence type="ECO:0000313" key="4">
    <source>
        <dbReference type="Proteomes" id="UP000621560"/>
    </source>
</evidence>
<keyword evidence="1" id="KW-1133">Transmembrane helix</keyword>
<accession>A0A927BWC6</accession>
<organism evidence="3 4">
    <name type="scientific">Paenibacillus sabuli</name>
    <dbReference type="NCBI Taxonomy" id="2772509"/>
    <lineage>
        <taxon>Bacteria</taxon>
        <taxon>Bacillati</taxon>
        <taxon>Bacillota</taxon>
        <taxon>Bacilli</taxon>
        <taxon>Bacillales</taxon>
        <taxon>Paenibacillaceae</taxon>
        <taxon>Paenibacillus</taxon>
    </lineage>
</organism>
<proteinExistence type="predicted"/>
<sequence length="277" mass="29420">MNKQADGTTRLWRWIGGTALAATLALGAGFGYAVYDLLNPPSGSLAPPPGSAAQEEQAPQREELRIVALGDSLTKGVGDEAGGGYVDLVIERLEAEVEQPVTLLNNLAVSGQRADELAERLTREEASRLAVSQANVILLTIGGNDLSLLAQGGGSGQSGPQTEPLDPQEAIAGLEQGVTALGRIVAELHALSPEAQIVYLGLYNPFYGIEQLQGVDEVVAQWDGRARALARADELLTFVPVFDLFEHGGGRYVSNDRFHPNHAGYARMAERVVQALE</sequence>
<dbReference type="AlphaFoldDB" id="A0A927BWC6"/>
<dbReference type="InterPro" id="IPR036514">
    <property type="entry name" value="SGNH_hydro_sf"/>
</dbReference>
<feature type="transmembrane region" description="Helical" evidence="1">
    <location>
        <begin position="12"/>
        <end position="35"/>
    </location>
</feature>
<dbReference type="Pfam" id="PF13472">
    <property type="entry name" value="Lipase_GDSL_2"/>
    <property type="match status" value="1"/>
</dbReference>
<dbReference type="EMBL" id="JACXIZ010000029">
    <property type="protein sequence ID" value="MBD2846950.1"/>
    <property type="molecule type" value="Genomic_DNA"/>
</dbReference>
<evidence type="ECO:0000259" key="2">
    <source>
        <dbReference type="Pfam" id="PF13472"/>
    </source>
</evidence>
<dbReference type="PANTHER" id="PTHR30383:SF27">
    <property type="entry name" value="SPORE GERMINATION LIPASE LIPC"/>
    <property type="match status" value="1"/>
</dbReference>
<dbReference type="RefSeq" id="WP_190919814.1">
    <property type="nucleotide sequence ID" value="NZ_JACXIZ010000029.1"/>
</dbReference>
<protein>
    <submittedName>
        <fullName evidence="3">GDSL family lipase</fullName>
    </submittedName>
</protein>
<keyword evidence="1" id="KW-0812">Transmembrane</keyword>
<evidence type="ECO:0000313" key="3">
    <source>
        <dbReference type="EMBL" id="MBD2846950.1"/>
    </source>
</evidence>
<evidence type="ECO:0000256" key="1">
    <source>
        <dbReference type="SAM" id="Phobius"/>
    </source>
</evidence>
<dbReference type="GO" id="GO:0004622">
    <property type="term" value="F:phosphatidylcholine lysophospholipase activity"/>
    <property type="evidence" value="ECO:0007669"/>
    <property type="project" value="TreeGrafter"/>
</dbReference>
<comment type="caution">
    <text evidence="3">The sequence shown here is derived from an EMBL/GenBank/DDBJ whole genome shotgun (WGS) entry which is preliminary data.</text>
</comment>
<keyword evidence="1" id="KW-0472">Membrane</keyword>
<gene>
    <name evidence="3" type="ORF">IDH44_17265</name>
</gene>
<reference evidence="3" key="1">
    <citation type="submission" date="2020-09" db="EMBL/GenBank/DDBJ databases">
        <title>A novel bacterium of genus Paenibacillus, isolated from South China Sea.</title>
        <authorList>
            <person name="Huang H."/>
            <person name="Mo K."/>
            <person name="Hu Y."/>
        </authorList>
    </citation>
    <scope>NUCLEOTIDE SEQUENCE</scope>
    <source>
        <strain evidence="3">IB182496</strain>
    </source>
</reference>
<name>A0A927BWC6_9BACL</name>
<dbReference type="InterPro" id="IPR051532">
    <property type="entry name" value="Ester_Hydrolysis_Enzymes"/>
</dbReference>
<feature type="domain" description="SGNH hydrolase-type esterase" evidence="2">
    <location>
        <begin position="68"/>
        <end position="267"/>
    </location>
</feature>
<keyword evidence="4" id="KW-1185">Reference proteome</keyword>
<dbReference type="InterPro" id="IPR013830">
    <property type="entry name" value="SGNH_hydro"/>
</dbReference>